<dbReference type="InterPro" id="IPR001046">
    <property type="entry name" value="NRAMP_fam"/>
</dbReference>
<feature type="transmembrane region" description="Helical" evidence="6">
    <location>
        <begin position="111"/>
        <end position="130"/>
    </location>
</feature>
<dbReference type="EMBL" id="MGFE01000021">
    <property type="protein sequence ID" value="OGL98264.1"/>
    <property type="molecule type" value="Genomic_DNA"/>
</dbReference>
<dbReference type="AlphaFoldDB" id="A0A1F7W848"/>
<dbReference type="GO" id="GO:0005384">
    <property type="term" value="F:manganese ion transmembrane transporter activity"/>
    <property type="evidence" value="ECO:0007669"/>
    <property type="project" value="TreeGrafter"/>
</dbReference>
<evidence type="ECO:0000256" key="5">
    <source>
        <dbReference type="ARBA" id="ARBA00023136"/>
    </source>
</evidence>
<evidence type="ECO:0000313" key="7">
    <source>
        <dbReference type="EMBL" id="OGL98264.1"/>
    </source>
</evidence>
<feature type="transmembrane region" description="Helical" evidence="6">
    <location>
        <begin position="81"/>
        <end position="99"/>
    </location>
</feature>
<feature type="transmembrane region" description="Helical" evidence="6">
    <location>
        <begin position="230"/>
        <end position="252"/>
    </location>
</feature>
<evidence type="ECO:0000313" key="8">
    <source>
        <dbReference type="Proteomes" id="UP000176501"/>
    </source>
</evidence>
<keyword evidence="3 6" id="KW-0812">Transmembrane</keyword>
<evidence type="ECO:0000256" key="6">
    <source>
        <dbReference type="SAM" id="Phobius"/>
    </source>
</evidence>
<dbReference type="GO" id="GO:0005886">
    <property type="term" value="C:plasma membrane"/>
    <property type="evidence" value="ECO:0007669"/>
    <property type="project" value="TreeGrafter"/>
</dbReference>
<gene>
    <name evidence="7" type="ORF">A2304_00235</name>
</gene>
<reference evidence="7 8" key="1">
    <citation type="journal article" date="2016" name="Nat. Commun.">
        <title>Thousands of microbial genomes shed light on interconnected biogeochemical processes in an aquifer system.</title>
        <authorList>
            <person name="Anantharaman K."/>
            <person name="Brown C.T."/>
            <person name="Hug L.A."/>
            <person name="Sharon I."/>
            <person name="Castelle C.J."/>
            <person name="Probst A.J."/>
            <person name="Thomas B.C."/>
            <person name="Singh A."/>
            <person name="Wilkins M.J."/>
            <person name="Karaoz U."/>
            <person name="Brodie E.L."/>
            <person name="Williams K.H."/>
            <person name="Hubbard S.S."/>
            <person name="Banfield J.F."/>
        </authorList>
    </citation>
    <scope>NUCLEOTIDE SEQUENCE [LARGE SCALE GENOMIC DNA]</scope>
</reference>
<comment type="caution">
    <text evidence="7">The sequence shown here is derived from an EMBL/GenBank/DDBJ whole genome shotgun (WGS) entry which is preliminary data.</text>
</comment>
<organism evidence="7 8">
    <name type="scientific">Candidatus Uhrbacteria bacterium RIFOXYB2_FULL_57_15</name>
    <dbReference type="NCBI Taxonomy" id="1802422"/>
    <lineage>
        <taxon>Bacteria</taxon>
        <taxon>Candidatus Uhriibacteriota</taxon>
    </lineage>
</organism>
<feature type="transmembrane region" description="Helical" evidence="6">
    <location>
        <begin position="350"/>
        <end position="372"/>
    </location>
</feature>
<dbReference type="GO" id="GO:0034755">
    <property type="term" value="P:iron ion transmembrane transport"/>
    <property type="evidence" value="ECO:0007669"/>
    <property type="project" value="TreeGrafter"/>
</dbReference>
<accession>A0A1F7W848</accession>
<evidence type="ECO:0000256" key="4">
    <source>
        <dbReference type="ARBA" id="ARBA00022989"/>
    </source>
</evidence>
<evidence type="ECO:0000256" key="2">
    <source>
        <dbReference type="ARBA" id="ARBA00022448"/>
    </source>
</evidence>
<dbReference type="GO" id="GO:0015086">
    <property type="term" value="F:cadmium ion transmembrane transporter activity"/>
    <property type="evidence" value="ECO:0007669"/>
    <property type="project" value="TreeGrafter"/>
</dbReference>
<dbReference type="Proteomes" id="UP000176501">
    <property type="component" value="Unassembled WGS sequence"/>
</dbReference>
<keyword evidence="5 6" id="KW-0472">Membrane</keyword>
<feature type="transmembrane region" description="Helical" evidence="6">
    <location>
        <begin position="142"/>
        <end position="161"/>
    </location>
</feature>
<evidence type="ECO:0000256" key="1">
    <source>
        <dbReference type="ARBA" id="ARBA00004141"/>
    </source>
</evidence>
<proteinExistence type="predicted"/>
<feature type="transmembrane region" description="Helical" evidence="6">
    <location>
        <begin position="181"/>
        <end position="200"/>
    </location>
</feature>
<dbReference type="PANTHER" id="PTHR11706">
    <property type="entry name" value="SOLUTE CARRIER PROTEIN FAMILY 11 MEMBER"/>
    <property type="match status" value="1"/>
</dbReference>
<sequence>MKFKSMLRKVGPGFVTGAADDDPSGIATYSQTGAQFGYGQLWVALFSFPFMAVVQEMCGRIGLVARAGLSATIRKHYSRRVLAIAILLLVAANVLNIGADLGAMAEAATLVFGFPAAVWLVAFTALTLALEIFVSYKRYGKILKYLTLSLFAYVATAFVVRQDWGAVAWSTFVPSFAWSRGYVMNIVAILGTTISPYLFFWQASEEVEEEIAAHRTHISKRSLTDMRLDTVAGMFFSNLIMFFIILTVASTLHANGITSVETAAQAAEALRPFAGDLAFLLFALGIIGTGLLAVPILAGSASYAIAEAFGWHGGLSRVFHDAKGFYGVIIAATLVGLGLTFLGIPPFKLLYQTAVVNGLAAPPLLVLILLVANNKNIMGEHTNGWASNVAGWTIALVMAAAGIALIAWT</sequence>
<comment type="subcellular location">
    <subcellularLocation>
        <location evidence="1">Membrane</location>
        <topology evidence="1">Multi-pass membrane protein</topology>
    </subcellularLocation>
</comment>
<keyword evidence="2" id="KW-0813">Transport</keyword>
<dbReference type="Pfam" id="PF01566">
    <property type="entry name" value="Nramp"/>
    <property type="match status" value="1"/>
</dbReference>
<feature type="transmembrane region" description="Helical" evidence="6">
    <location>
        <begin position="325"/>
        <end position="344"/>
    </location>
</feature>
<protein>
    <submittedName>
        <fullName evidence="7">Iron transporter</fullName>
    </submittedName>
</protein>
<evidence type="ECO:0000256" key="3">
    <source>
        <dbReference type="ARBA" id="ARBA00022692"/>
    </source>
</evidence>
<feature type="transmembrane region" description="Helical" evidence="6">
    <location>
        <begin position="384"/>
        <end position="408"/>
    </location>
</feature>
<dbReference type="PANTHER" id="PTHR11706:SF33">
    <property type="entry name" value="NATURAL RESISTANCE-ASSOCIATED MACROPHAGE PROTEIN 2"/>
    <property type="match status" value="1"/>
</dbReference>
<name>A0A1F7W848_9BACT</name>
<feature type="transmembrane region" description="Helical" evidence="6">
    <location>
        <begin position="277"/>
        <end position="305"/>
    </location>
</feature>
<keyword evidence="4 6" id="KW-1133">Transmembrane helix</keyword>